<reference evidence="2 3" key="1">
    <citation type="submission" date="2019-06" db="EMBL/GenBank/DDBJ databases">
        <authorList>
            <person name="Li F."/>
        </authorList>
    </citation>
    <scope>NUCLEOTIDE SEQUENCE [LARGE SCALE GENOMIC DNA]</scope>
    <source>
        <strain evidence="2 3">10F1D-1</strain>
    </source>
</reference>
<proteinExistence type="predicted"/>
<accession>A0A506Y214</accession>
<sequence>MRQCLEHQSAARVRGRVDRALGADPLDADTRRWFRAAQGERRLDAVLAGLGEPWTVLNSIPVGRSGYVDHLLIGPAGVFTVVARAAARRPLTAEGFELAGAESDALRAAVAERLDAESRLSVALGTEVEVRAFVVAVGAERVSGHADGVTVVTPAELERVLGRAPRRLDAQTVTLLRAVAEQPRTWREQSVEAIDDADIDVEQRFRSLELDVRFARRLRVLWTALGSAAGAAGLLGALAVAAPDALVQLGVALGF</sequence>
<dbReference type="RefSeq" id="WP_141163432.1">
    <property type="nucleotide sequence ID" value="NZ_VHQG01000002.1"/>
</dbReference>
<protein>
    <submittedName>
        <fullName evidence="2">NERD domain-containing protein</fullName>
    </submittedName>
</protein>
<dbReference type="Proteomes" id="UP000316252">
    <property type="component" value="Unassembled WGS sequence"/>
</dbReference>
<keyword evidence="3" id="KW-1185">Reference proteome</keyword>
<dbReference type="OrthoDB" id="5793358at2"/>
<evidence type="ECO:0000313" key="2">
    <source>
        <dbReference type="EMBL" id="TPW76075.1"/>
    </source>
</evidence>
<keyword evidence="1" id="KW-1133">Transmembrane helix</keyword>
<evidence type="ECO:0000313" key="3">
    <source>
        <dbReference type="Proteomes" id="UP000316252"/>
    </source>
</evidence>
<comment type="caution">
    <text evidence="2">The sequence shown here is derived from an EMBL/GenBank/DDBJ whole genome shotgun (WGS) entry which is preliminary data.</text>
</comment>
<dbReference type="EMBL" id="VHQG01000002">
    <property type="protein sequence ID" value="TPW76075.1"/>
    <property type="molecule type" value="Genomic_DNA"/>
</dbReference>
<evidence type="ECO:0000256" key="1">
    <source>
        <dbReference type="SAM" id="Phobius"/>
    </source>
</evidence>
<keyword evidence="1" id="KW-0472">Membrane</keyword>
<dbReference type="AlphaFoldDB" id="A0A506Y214"/>
<feature type="transmembrane region" description="Helical" evidence="1">
    <location>
        <begin position="220"/>
        <end position="242"/>
    </location>
</feature>
<organism evidence="2 3">
    <name type="scientific">Schumannella soli</name>
    <dbReference type="NCBI Taxonomy" id="2590779"/>
    <lineage>
        <taxon>Bacteria</taxon>
        <taxon>Bacillati</taxon>
        <taxon>Actinomycetota</taxon>
        <taxon>Actinomycetes</taxon>
        <taxon>Micrococcales</taxon>
        <taxon>Microbacteriaceae</taxon>
        <taxon>Schumannella</taxon>
    </lineage>
</organism>
<keyword evidence="1" id="KW-0812">Transmembrane</keyword>
<name>A0A506Y214_9MICO</name>
<gene>
    <name evidence="2" type="ORF">FJ657_09660</name>
</gene>